<keyword evidence="5 16" id="KW-0732">Signal</keyword>
<feature type="transmembrane region" description="Helical" evidence="15">
    <location>
        <begin position="491"/>
        <end position="518"/>
    </location>
</feature>
<reference evidence="20 21" key="1">
    <citation type="submission" date="2024-06" db="EMBL/GenBank/DDBJ databases">
        <title>The draft genome of Grus japonensis, version 3.</title>
        <authorList>
            <person name="Nabeshima K."/>
            <person name="Suzuki S."/>
            <person name="Onuma M."/>
        </authorList>
    </citation>
    <scope>NUCLEOTIDE SEQUENCE [LARGE SCALE GENOMIC DNA]</scope>
    <source>
        <strain evidence="20 21">451A</strain>
    </source>
</reference>
<feature type="region of interest" description="Disordered" evidence="14">
    <location>
        <begin position="669"/>
        <end position="689"/>
    </location>
</feature>
<dbReference type="FunFam" id="2.10.25.10:FF:000017">
    <property type="entry name" value="latent-transforming growth factor beta-binding protein 4 isoform X1"/>
    <property type="match status" value="1"/>
</dbReference>
<feature type="transmembrane region" description="Helical" evidence="15">
    <location>
        <begin position="570"/>
        <end position="592"/>
    </location>
</feature>
<dbReference type="SUPFAM" id="SSF57196">
    <property type="entry name" value="EGF/Laminin"/>
    <property type="match status" value="2"/>
</dbReference>
<comment type="subcellular location">
    <subcellularLocation>
        <location evidence="1">Cell membrane</location>
        <topology evidence="1">Multi-pass membrane protein</topology>
    </subcellularLocation>
</comment>
<feature type="transmembrane region" description="Helical" evidence="15">
    <location>
        <begin position="431"/>
        <end position="450"/>
    </location>
</feature>
<keyword evidence="9 15" id="KW-1133">Transmembrane helix</keyword>
<accession>A0ABC9XYZ0</accession>
<feature type="domain" description="EGF-like" evidence="17">
    <location>
        <begin position="116"/>
        <end position="157"/>
    </location>
</feature>
<dbReference type="Gene3D" id="2.60.220.50">
    <property type="match status" value="1"/>
</dbReference>
<keyword evidence="6" id="KW-0677">Repeat</keyword>
<feature type="transmembrane region" description="Helical" evidence="15">
    <location>
        <begin position="530"/>
        <end position="550"/>
    </location>
</feature>
<evidence type="ECO:0000313" key="20">
    <source>
        <dbReference type="EMBL" id="GAB0201762.1"/>
    </source>
</evidence>
<dbReference type="InterPro" id="IPR057244">
    <property type="entry name" value="GAIN_B"/>
</dbReference>
<evidence type="ECO:0000256" key="2">
    <source>
        <dbReference type="ARBA" id="ARBA00022475"/>
    </source>
</evidence>
<dbReference type="Pfam" id="PF07645">
    <property type="entry name" value="EGF_CA"/>
    <property type="match status" value="2"/>
</dbReference>
<feature type="compositionally biased region" description="Low complexity" evidence="14">
    <location>
        <begin position="671"/>
        <end position="680"/>
    </location>
</feature>
<feature type="signal peptide" evidence="16">
    <location>
        <begin position="1"/>
        <end position="19"/>
    </location>
</feature>
<dbReference type="SMART" id="SM00181">
    <property type="entry name" value="EGF"/>
    <property type="match status" value="3"/>
</dbReference>
<comment type="caution">
    <text evidence="13">Lacks conserved residue(s) required for the propagation of feature annotation.</text>
</comment>
<feature type="domain" description="EGF-like" evidence="17">
    <location>
        <begin position="64"/>
        <end position="102"/>
    </location>
</feature>
<dbReference type="InterPro" id="IPR049883">
    <property type="entry name" value="NOTCH1_EGF-like"/>
</dbReference>
<feature type="domain" description="GAIN-B" evidence="18">
    <location>
        <begin position="256"/>
        <end position="420"/>
    </location>
</feature>
<evidence type="ECO:0000256" key="5">
    <source>
        <dbReference type="ARBA" id="ARBA00022729"/>
    </source>
</evidence>
<keyword evidence="21" id="KW-1185">Reference proteome</keyword>
<dbReference type="InterPro" id="IPR046338">
    <property type="entry name" value="GAIN_dom_sf"/>
</dbReference>
<dbReference type="InterPro" id="IPR003056">
    <property type="entry name" value="GPCR_2_ADGRE2_ADGRE5"/>
</dbReference>
<dbReference type="EMBL" id="BAAFJT010000033">
    <property type="protein sequence ID" value="GAB0201762.1"/>
    <property type="molecule type" value="Genomic_DNA"/>
</dbReference>
<dbReference type="Gene3D" id="1.20.1070.10">
    <property type="entry name" value="Rhodopsin 7-helix transmembrane proteins"/>
    <property type="match status" value="1"/>
</dbReference>
<evidence type="ECO:0000256" key="16">
    <source>
        <dbReference type="SAM" id="SignalP"/>
    </source>
</evidence>
<dbReference type="InterPro" id="IPR018097">
    <property type="entry name" value="EGF_Ca-bd_CS"/>
</dbReference>
<evidence type="ECO:0000256" key="6">
    <source>
        <dbReference type="ARBA" id="ARBA00022737"/>
    </source>
</evidence>
<evidence type="ECO:0000256" key="1">
    <source>
        <dbReference type="ARBA" id="ARBA00004651"/>
    </source>
</evidence>
<evidence type="ECO:0000256" key="13">
    <source>
        <dbReference type="PROSITE-ProRule" id="PRU00076"/>
    </source>
</evidence>
<feature type="chain" id="PRO_5044788785" evidence="16">
    <location>
        <begin position="20"/>
        <end position="689"/>
    </location>
</feature>
<evidence type="ECO:0000259" key="18">
    <source>
        <dbReference type="PROSITE" id="PS50221"/>
    </source>
</evidence>
<evidence type="ECO:0000256" key="4">
    <source>
        <dbReference type="ARBA" id="ARBA00022692"/>
    </source>
</evidence>
<evidence type="ECO:0000256" key="10">
    <source>
        <dbReference type="ARBA" id="ARBA00023136"/>
    </source>
</evidence>
<dbReference type="PROSITE" id="PS50261">
    <property type="entry name" value="G_PROTEIN_RECEP_F2_4"/>
    <property type="match status" value="1"/>
</dbReference>
<keyword evidence="10 15" id="KW-0472">Membrane</keyword>
<gene>
    <name evidence="20" type="ORF">GRJ2_002641800</name>
</gene>
<dbReference type="Pfam" id="PF01825">
    <property type="entry name" value="GPS"/>
    <property type="match status" value="1"/>
</dbReference>
<dbReference type="InterPro" id="IPR000203">
    <property type="entry name" value="GPS"/>
</dbReference>
<keyword evidence="11" id="KW-1015">Disulfide bond</keyword>
<feature type="transmembrane region" description="Helical" evidence="15">
    <location>
        <begin position="613"/>
        <end position="643"/>
    </location>
</feature>
<keyword evidence="3 13" id="KW-0245">EGF-like domain</keyword>
<evidence type="ECO:0000259" key="19">
    <source>
        <dbReference type="PROSITE" id="PS50261"/>
    </source>
</evidence>
<keyword evidence="8" id="KW-0130">Cell adhesion</keyword>
<dbReference type="PROSITE" id="PS50221">
    <property type="entry name" value="GAIN_B"/>
    <property type="match status" value="1"/>
</dbReference>
<evidence type="ECO:0000256" key="9">
    <source>
        <dbReference type="ARBA" id="ARBA00022989"/>
    </source>
</evidence>
<dbReference type="InterPro" id="IPR001881">
    <property type="entry name" value="EGF-like_Ca-bd_dom"/>
</dbReference>
<dbReference type="AlphaFoldDB" id="A0ABC9XYZ0"/>
<keyword evidence="4 15" id="KW-0812">Transmembrane</keyword>
<evidence type="ECO:0000259" key="17">
    <source>
        <dbReference type="PROSITE" id="PS50026"/>
    </source>
</evidence>
<evidence type="ECO:0000256" key="7">
    <source>
        <dbReference type="ARBA" id="ARBA00022837"/>
    </source>
</evidence>
<keyword evidence="7" id="KW-0106">Calcium</keyword>
<dbReference type="CDD" id="cd00054">
    <property type="entry name" value="EGF_CA"/>
    <property type="match status" value="2"/>
</dbReference>
<dbReference type="InterPro" id="IPR000832">
    <property type="entry name" value="GPCR_2_secretin-like"/>
</dbReference>
<keyword evidence="2" id="KW-1003">Cell membrane</keyword>
<dbReference type="SMART" id="SM00303">
    <property type="entry name" value="GPS"/>
    <property type="match status" value="1"/>
</dbReference>
<evidence type="ECO:0000256" key="3">
    <source>
        <dbReference type="ARBA" id="ARBA00022536"/>
    </source>
</evidence>
<dbReference type="PROSITE" id="PS00010">
    <property type="entry name" value="ASX_HYDROXYL"/>
    <property type="match status" value="2"/>
</dbReference>
<keyword evidence="12" id="KW-0325">Glycoprotein</keyword>
<dbReference type="InterPro" id="IPR000152">
    <property type="entry name" value="EGF-type_Asp/Asn_hydroxyl_site"/>
</dbReference>
<organism evidence="20 21">
    <name type="scientific">Grus japonensis</name>
    <name type="common">Japanese crane</name>
    <name type="synonym">Red-crowned crane</name>
    <dbReference type="NCBI Taxonomy" id="30415"/>
    <lineage>
        <taxon>Eukaryota</taxon>
        <taxon>Metazoa</taxon>
        <taxon>Chordata</taxon>
        <taxon>Craniata</taxon>
        <taxon>Vertebrata</taxon>
        <taxon>Euteleostomi</taxon>
        <taxon>Archelosauria</taxon>
        <taxon>Archosauria</taxon>
        <taxon>Dinosauria</taxon>
        <taxon>Saurischia</taxon>
        <taxon>Theropoda</taxon>
        <taxon>Coelurosauria</taxon>
        <taxon>Aves</taxon>
        <taxon>Neognathae</taxon>
        <taxon>Neoaves</taxon>
        <taxon>Gruiformes</taxon>
        <taxon>Gruidae</taxon>
        <taxon>Grus</taxon>
    </lineage>
</organism>
<dbReference type="PANTHER" id="PTHR12011:SF348">
    <property type="entry name" value="ADHESION G PROTEIN-COUPLED RECEPTOR E5"/>
    <property type="match status" value="1"/>
</dbReference>
<dbReference type="InterPro" id="IPR000742">
    <property type="entry name" value="EGF"/>
</dbReference>
<evidence type="ECO:0000256" key="14">
    <source>
        <dbReference type="SAM" id="MobiDB-lite"/>
    </source>
</evidence>
<dbReference type="PROSITE" id="PS01186">
    <property type="entry name" value="EGF_2"/>
    <property type="match status" value="1"/>
</dbReference>
<dbReference type="PRINTS" id="PR01278">
    <property type="entry name" value="CD97PROTEIN"/>
</dbReference>
<comment type="caution">
    <text evidence="20">The sequence shown here is derived from an EMBL/GenBank/DDBJ whole genome shotgun (WGS) entry which is preliminary data.</text>
</comment>
<dbReference type="PRINTS" id="PR00249">
    <property type="entry name" value="GPCRSECRETIN"/>
</dbReference>
<proteinExistence type="predicted"/>
<dbReference type="PROSITE" id="PS01187">
    <property type="entry name" value="EGF_CA"/>
    <property type="match status" value="1"/>
</dbReference>
<dbReference type="PROSITE" id="PS50026">
    <property type="entry name" value="EGF_3"/>
    <property type="match status" value="2"/>
</dbReference>
<evidence type="ECO:0000256" key="11">
    <source>
        <dbReference type="ARBA" id="ARBA00023157"/>
    </source>
</evidence>
<dbReference type="Pfam" id="PF00002">
    <property type="entry name" value="7tm_2"/>
    <property type="match status" value="1"/>
</dbReference>
<dbReference type="GO" id="GO:0005886">
    <property type="term" value="C:plasma membrane"/>
    <property type="evidence" value="ECO:0007669"/>
    <property type="project" value="UniProtKB-SubCell"/>
</dbReference>
<dbReference type="Proteomes" id="UP001623348">
    <property type="component" value="Unassembled WGS sequence"/>
</dbReference>
<dbReference type="FunFam" id="2.10.25.10:FF:000038">
    <property type="entry name" value="Fibrillin 2"/>
    <property type="match status" value="1"/>
</dbReference>
<dbReference type="GO" id="GO:0007155">
    <property type="term" value="P:cell adhesion"/>
    <property type="evidence" value="ECO:0007669"/>
    <property type="project" value="UniProtKB-KW"/>
</dbReference>
<name>A0ABC9XYZ0_GRUJA</name>
<evidence type="ECO:0000256" key="8">
    <source>
        <dbReference type="ARBA" id="ARBA00022889"/>
    </source>
</evidence>
<sequence>MGPAGRLGLCLVLSAVSHADNWTLTRCPDCPMAFCLNESHCGCPPGYRPPPWPRKPTVLESCDDINECLEQPPRCGPHQSCNNTQGGFNCYCSPGYQRAPPVGHPPTGPPPLDCVDVDECAGGQAGCGGGSVCFNTPGSFECHCAPGYADTPTHGCAAVMVPPDICTGEEVGCELERTLTRLYELLRGGGNPHHILQELLAVLDLALEVGDEDATRRHRRVTALLAATEGLVRGVGALLPPPAVTTVTSNRTELRLAVHQGPPPGPVRLQVPKVGLDVPREVARDRDTGPALVALLSQGGLGRALEGAPKVQWGGWGDLPPPPAGAVPSYRLLSPVATAFVTRPRPPGPPEVTLRFEHGLPHPELQGRVLCAFWDPQERLWATAGCREVTPPPPGAPPGTTCACNHLTSFAVLMAFYELEDSWVLDVVTKVGLGVSVAALGVAVATFLLCRALKGLRTTLHLHLSLSLLLAHGTFLLGIERTQHPTVCAVVAGLLHFFFLAVFCWMCLEGLHLYVLLVRVFMPSWLRVRHLLLVGYGLPALLVTIAAASFPGGYGTDRYCWLSLDRGFRWSFQAPVCLVIALNAVILVVTVWKLVQKFNDVNPDMGHLRKLRVLVTTGVGQLCLLGTGWALGLGLGGGLLILLCHCLAHPQVREAYRACFCPGSKRYSEFTSNTSNTSNTRLSRQHTYT</sequence>
<protein>
    <submittedName>
        <fullName evidence="20">Adhesion G protein-coupled receptor E5-like</fullName>
    </submittedName>
</protein>
<dbReference type="InterPro" id="IPR017981">
    <property type="entry name" value="GPCR_2-like_7TM"/>
</dbReference>
<dbReference type="Gene3D" id="2.10.25.10">
    <property type="entry name" value="Laminin"/>
    <property type="match status" value="3"/>
</dbReference>
<dbReference type="SMART" id="SM00179">
    <property type="entry name" value="EGF_CA"/>
    <property type="match status" value="2"/>
</dbReference>
<feature type="domain" description="G-protein coupled receptors family 2 profile 2" evidence="19">
    <location>
        <begin position="425"/>
        <end position="649"/>
    </location>
</feature>
<evidence type="ECO:0000256" key="15">
    <source>
        <dbReference type="SAM" id="Phobius"/>
    </source>
</evidence>
<evidence type="ECO:0000256" key="12">
    <source>
        <dbReference type="ARBA" id="ARBA00023180"/>
    </source>
</evidence>
<evidence type="ECO:0000313" key="21">
    <source>
        <dbReference type="Proteomes" id="UP001623348"/>
    </source>
</evidence>
<dbReference type="PANTHER" id="PTHR12011">
    <property type="entry name" value="ADHESION G-PROTEIN COUPLED RECEPTOR"/>
    <property type="match status" value="1"/>
</dbReference>
<feature type="transmembrane region" description="Helical" evidence="15">
    <location>
        <begin position="462"/>
        <end position="479"/>
    </location>
</feature>